<accession>A0A9W7ASI5</accession>
<feature type="coiled-coil region" evidence="1">
    <location>
        <begin position="663"/>
        <end position="690"/>
    </location>
</feature>
<dbReference type="OrthoDB" id="10397011at2759"/>
<keyword evidence="1" id="KW-0175">Coiled coil</keyword>
<keyword evidence="3" id="KW-0472">Membrane</keyword>
<evidence type="ECO:0000313" key="5">
    <source>
        <dbReference type="Proteomes" id="UP001165085"/>
    </source>
</evidence>
<comment type="caution">
    <text evidence="4">The sequence shown here is derived from an EMBL/GenBank/DDBJ whole genome shotgun (WGS) entry which is preliminary data.</text>
</comment>
<proteinExistence type="predicted"/>
<sequence length="831" mass="91385">MMDSPFMFDHTQAPAPTTPTNSQTSASNPLSPLTPSQSVCRHHGTLLKQGVGRVWSGRYFRLVSSSSSSSKGKGKWRLDYYLSSPNETTKHTQPRGSYTLDQAVITEVVEVQAAEKIFGGSSIQRVDQTPEEGKGEKMYQFTLIVVGEERGKKGVLAATEAPSKPNESPNSASSSLLEVVKSQYDSAQFRKQAKLELDKVKDLPNPLVSDRAQNALAGAGGTAAAVTAGITVTALSGGLAAVPVLVALGMGAIAGGGALGFNSTSPNTSVKVTLASVSKKEIQKWHYVLARAIDDNEGRAKKGSSLAQTHRAKKLQKPNTLTYRYLVGPVLQLHHRYRAGHAVVDMMRWLDLDQSTGIKWNDSIVIRGMRVLAERNEEEAVARFRMNLLGGARRTQTPVLASAPDVFVHAMSLGDKNRIKTLSQLGPFADIVHIKIPQTSIFWSGPLSVLGLFGDERHFICVRRWETNDDGAFILTFEPFDKDHEREWLEYQREQEAERISELGGDLSQPVAPKDVPWIVKGRKYIARGVKSHFSTSLHACVTVSPARLELQRRERASSHEDKRGGARKGGRIAHSNIAASPSSWRRLQTNDCLVKSTFLVRPGGYLGYIAMVFRFLFGSDVIGAYCEALLVMAVEDVKLKSENEVGGEGGLGDAMSRSDSGNFVLKNNLQELKRKVDAKNEEVAAIEELISSSDKFPVDQHLMKKLKVHLLERKELKEELMMWSGESSDGGEAQLPKHWTSGSRESKRHGRGGKGLNLKRTLGFLALYLGIKAVFELALNIEAFVWLTKIVDANHTRLMAVNGDLLFLVLCAFVGAVKMIEQYEADKRRI</sequence>
<evidence type="ECO:0000256" key="1">
    <source>
        <dbReference type="SAM" id="Coils"/>
    </source>
</evidence>
<feature type="region of interest" description="Disordered" evidence="2">
    <location>
        <begin position="728"/>
        <end position="754"/>
    </location>
</feature>
<feature type="transmembrane region" description="Helical" evidence="3">
    <location>
        <begin position="800"/>
        <end position="821"/>
    </location>
</feature>
<feature type="compositionally biased region" description="Basic and acidic residues" evidence="2">
    <location>
        <begin position="553"/>
        <end position="565"/>
    </location>
</feature>
<keyword evidence="3" id="KW-0812">Transmembrane</keyword>
<evidence type="ECO:0000256" key="2">
    <source>
        <dbReference type="SAM" id="MobiDB-lite"/>
    </source>
</evidence>
<name>A0A9W7ASI5_9STRA</name>
<keyword evidence="5" id="KW-1185">Reference proteome</keyword>
<organism evidence="4 5">
    <name type="scientific">Triparma strigata</name>
    <dbReference type="NCBI Taxonomy" id="1606541"/>
    <lineage>
        <taxon>Eukaryota</taxon>
        <taxon>Sar</taxon>
        <taxon>Stramenopiles</taxon>
        <taxon>Ochrophyta</taxon>
        <taxon>Bolidophyceae</taxon>
        <taxon>Parmales</taxon>
        <taxon>Triparmaceae</taxon>
        <taxon>Triparma</taxon>
    </lineage>
</organism>
<feature type="transmembrane region" description="Helical" evidence="3">
    <location>
        <begin position="765"/>
        <end position="788"/>
    </location>
</feature>
<feature type="region of interest" description="Disordered" evidence="2">
    <location>
        <begin position="553"/>
        <end position="573"/>
    </location>
</feature>
<evidence type="ECO:0000313" key="4">
    <source>
        <dbReference type="EMBL" id="GMH75856.1"/>
    </source>
</evidence>
<evidence type="ECO:0000256" key="3">
    <source>
        <dbReference type="SAM" id="Phobius"/>
    </source>
</evidence>
<gene>
    <name evidence="4" type="ORF">TrST_g18</name>
</gene>
<protein>
    <submittedName>
        <fullName evidence="4">Uncharacterized protein</fullName>
    </submittedName>
</protein>
<feature type="compositionally biased region" description="Polar residues" evidence="2">
    <location>
        <begin position="14"/>
        <end position="38"/>
    </location>
</feature>
<reference evidence="5" key="1">
    <citation type="journal article" date="2023" name="Commun. Biol.">
        <title>Genome analysis of Parmales, the sister group of diatoms, reveals the evolutionary specialization of diatoms from phago-mixotrophs to photoautotrophs.</title>
        <authorList>
            <person name="Ban H."/>
            <person name="Sato S."/>
            <person name="Yoshikawa S."/>
            <person name="Yamada K."/>
            <person name="Nakamura Y."/>
            <person name="Ichinomiya M."/>
            <person name="Sato N."/>
            <person name="Blanc-Mathieu R."/>
            <person name="Endo H."/>
            <person name="Kuwata A."/>
            <person name="Ogata H."/>
        </authorList>
    </citation>
    <scope>NUCLEOTIDE SEQUENCE [LARGE SCALE GENOMIC DNA]</scope>
    <source>
        <strain evidence="5">NIES 3701</strain>
    </source>
</reference>
<dbReference type="Proteomes" id="UP001165085">
    <property type="component" value="Unassembled WGS sequence"/>
</dbReference>
<keyword evidence="3" id="KW-1133">Transmembrane helix</keyword>
<dbReference type="EMBL" id="BRXY01000193">
    <property type="protein sequence ID" value="GMH75856.1"/>
    <property type="molecule type" value="Genomic_DNA"/>
</dbReference>
<dbReference type="AlphaFoldDB" id="A0A9W7ASI5"/>
<feature type="region of interest" description="Disordered" evidence="2">
    <location>
        <begin position="1"/>
        <end position="38"/>
    </location>
</feature>